<dbReference type="InterPro" id="IPR050922">
    <property type="entry name" value="LytR/CpsA/Psr_CW_biosynth"/>
</dbReference>
<dbReference type="NCBIfam" id="TIGR00350">
    <property type="entry name" value="lytR_cpsA_psr"/>
    <property type="match status" value="1"/>
</dbReference>
<dbReference type="EMBL" id="QQXK01000021">
    <property type="protein sequence ID" value="RII41760.1"/>
    <property type="molecule type" value="Genomic_DNA"/>
</dbReference>
<evidence type="ECO:0000256" key="2">
    <source>
        <dbReference type="SAM" id="MobiDB-lite"/>
    </source>
</evidence>
<dbReference type="Gene3D" id="3.40.630.190">
    <property type="entry name" value="LCP protein"/>
    <property type="match status" value="1"/>
</dbReference>
<dbReference type="InterPro" id="IPR004474">
    <property type="entry name" value="LytR_CpsA_psr"/>
</dbReference>
<protein>
    <submittedName>
        <fullName evidence="4">LytR family transcriptional regulator</fullName>
    </submittedName>
</protein>
<dbReference type="AlphaFoldDB" id="A0A399J9L0"/>
<dbReference type="RefSeq" id="WP_119425140.1">
    <property type="nucleotide sequence ID" value="NZ_QQXK01000021.1"/>
</dbReference>
<dbReference type="Proteomes" id="UP000265419">
    <property type="component" value="Unassembled WGS sequence"/>
</dbReference>
<dbReference type="Pfam" id="PF03816">
    <property type="entry name" value="LytR_cpsA_psr"/>
    <property type="match status" value="1"/>
</dbReference>
<dbReference type="PANTHER" id="PTHR33392">
    <property type="entry name" value="POLYISOPRENYL-TEICHOIC ACID--PEPTIDOGLYCAN TEICHOIC ACID TRANSFERASE TAGU"/>
    <property type="match status" value="1"/>
</dbReference>
<proteinExistence type="inferred from homology"/>
<comment type="caution">
    <text evidence="4">The sequence shown here is derived from an EMBL/GenBank/DDBJ whole genome shotgun (WGS) entry which is preliminary data.</text>
</comment>
<reference evidence="4 5" key="1">
    <citation type="submission" date="2018-07" db="EMBL/GenBank/DDBJ databases">
        <title>Arthrobacter sp. nov., isolated from raw cow's milk with high bacterial count.</title>
        <authorList>
            <person name="Hahne J."/>
            <person name="Isele D."/>
            <person name="Lipski A."/>
        </authorList>
    </citation>
    <scope>NUCLEOTIDE SEQUENCE [LARGE SCALE GENOMIC DNA]</scope>
    <source>
        <strain evidence="4 5">JZ R-35</strain>
    </source>
</reference>
<gene>
    <name evidence="4" type="ORF">DWB68_10775</name>
</gene>
<feature type="compositionally biased region" description="Polar residues" evidence="2">
    <location>
        <begin position="356"/>
        <end position="375"/>
    </location>
</feature>
<feature type="region of interest" description="Disordered" evidence="2">
    <location>
        <begin position="353"/>
        <end position="375"/>
    </location>
</feature>
<dbReference type="PANTHER" id="PTHR33392:SF6">
    <property type="entry name" value="POLYISOPRENYL-TEICHOIC ACID--PEPTIDOGLYCAN TEICHOIC ACID TRANSFERASE TAGU"/>
    <property type="match status" value="1"/>
</dbReference>
<organism evidence="4 5">
    <name type="scientific">Galactobacter valiniphilus</name>
    <dbReference type="NCBI Taxonomy" id="2676122"/>
    <lineage>
        <taxon>Bacteria</taxon>
        <taxon>Bacillati</taxon>
        <taxon>Actinomycetota</taxon>
        <taxon>Actinomycetes</taxon>
        <taxon>Micrococcales</taxon>
        <taxon>Micrococcaceae</taxon>
        <taxon>Galactobacter</taxon>
    </lineage>
</organism>
<accession>A0A399J9L0</accession>
<keyword evidence="5" id="KW-1185">Reference proteome</keyword>
<comment type="similarity">
    <text evidence="1">Belongs to the LytR/CpsA/Psr (LCP) family.</text>
</comment>
<sequence>MSLDTQPNGYVPRRLHRKPRRIGRTVLLAALMVVVCVLGVGGTYAAKFATALGQSETLQDNEVFPTNTDRPYKDPGDASMNILLLGADKSATDEELDISATSTDQRSDSMMLVHIPADRKKIYIMSVVRDSWVNIPGVGKSKINAAMSYGGVPKLVETLEGLFDQKIDHVAMVDFSAFRELTKAIGGVTVNNPKAFCAYKTTPDVCFEAGNIHIEGQRALKWVRERHAFPGSDYQRVRNQQQFLKAVFKKVLSPEVLASPNKLFDVVNSVMPYVTTDKGLKDAGMLVGLGMQMTSLRSSDLVSFTVPTSGSQTIGGQSVEIPDYAAITQIGQAMANGTLDEYYASIKVKEAENEKLQSGATSAGATSGPRTSTTP</sequence>
<name>A0A399J9L0_9MICC</name>
<evidence type="ECO:0000256" key="1">
    <source>
        <dbReference type="ARBA" id="ARBA00006068"/>
    </source>
</evidence>
<evidence type="ECO:0000313" key="5">
    <source>
        <dbReference type="Proteomes" id="UP000265419"/>
    </source>
</evidence>
<evidence type="ECO:0000313" key="4">
    <source>
        <dbReference type="EMBL" id="RII41760.1"/>
    </source>
</evidence>
<feature type="domain" description="Cell envelope-related transcriptional attenuator" evidence="3">
    <location>
        <begin position="106"/>
        <end position="252"/>
    </location>
</feature>
<evidence type="ECO:0000259" key="3">
    <source>
        <dbReference type="Pfam" id="PF03816"/>
    </source>
</evidence>